<dbReference type="InterPro" id="IPR008766">
    <property type="entry name" value="Replication_gene_A-like"/>
</dbReference>
<name>A0ABQ6BNI4_9NEIS</name>
<organism evidence="9 10">
    <name type="scientific">Chitiniphilus shinanonensis</name>
    <dbReference type="NCBI Taxonomy" id="553088"/>
    <lineage>
        <taxon>Bacteria</taxon>
        <taxon>Pseudomonadati</taxon>
        <taxon>Pseudomonadota</taxon>
        <taxon>Betaproteobacteria</taxon>
        <taxon>Neisseriales</taxon>
        <taxon>Chitinibacteraceae</taxon>
        <taxon>Chitiniphilus</taxon>
    </lineage>
</organism>
<comment type="caution">
    <text evidence="9">The sequence shown here is derived from an EMBL/GenBank/DDBJ whole genome shotgun (WGS) entry which is preliminary data.</text>
</comment>
<evidence type="ECO:0000313" key="9">
    <source>
        <dbReference type="EMBL" id="GLS03478.1"/>
    </source>
</evidence>
<keyword evidence="5" id="KW-0255">Endonuclease</keyword>
<feature type="domain" description="Replication gene A protein-like" evidence="8">
    <location>
        <begin position="156"/>
        <end position="261"/>
    </location>
</feature>
<reference evidence="10" key="1">
    <citation type="journal article" date="2019" name="Int. J. Syst. Evol. Microbiol.">
        <title>The Global Catalogue of Microorganisms (GCM) 10K type strain sequencing project: providing services to taxonomists for standard genome sequencing and annotation.</title>
        <authorList>
            <consortium name="The Broad Institute Genomics Platform"/>
            <consortium name="The Broad Institute Genome Sequencing Center for Infectious Disease"/>
            <person name="Wu L."/>
            <person name="Ma J."/>
        </authorList>
    </citation>
    <scope>NUCLEOTIDE SEQUENCE [LARGE SCALE GENOMIC DNA]</scope>
    <source>
        <strain evidence="10">NBRC 104970</strain>
    </source>
</reference>
<evidence type="ECO:0000256" key="3">
    <source>
        <dbReference type="ARBA" id="ARBA00022705"/>
    </source>
</evidence>
<evidence type="ECO:0000256" key="5">
    <source>
        <dbReference type="ARBA" id="ARBA00022759"/>
    </source>
</evidence>
<proteinExistence type="inferred from homology"/>
<feature type="domain" description="Replication gene A protein-like" evidence="8">
    <location>
        <begin position="3"/>
        <end position="135"/>
    </location>
</feature>
<dbReference type="EMBL" id="BSOZ01000005">
    <property type="protein sequence ID" value="GLS03478.1"/>
    <property type="molecule type" value="Genomic_DNA"/>
</dbReference>
<evidence type="ECO:0000256" key="1">
    <source>
        <dbReference type="ARBA" id="ARBA00003293"/>
    </source>
</evidence>
<evidence type="ECO:0000256" key="4">
    <source>
        <dbReference type="ARBA" id="ARBA00022722"/>
    </source>
</evidence>
<dbReference type="Pfam" id="PF05840">
    <property type="entry name" value="Phage_GPA"/>
    <property type="match status" value="2"/>
</dbReference>
<dbReference type="RefSeq" id="WP_083930596.1">
    <property type="nucleotide sequence ID" value="NZ_BSOZ01000005.1"/>
</dbReference>
<accession>A0ABQ6BNI4</accession>
<feature type="compositionally biased region" description="Basic and acidic residues" evidence="7">
    <location>
        <begin position="512"/>
        <end position="521"/>
    </location>
</feature>
<evidence type="ECO:0000256" key="7">
    <source>
        <dbReference type="SAM" id="MobiDB-lite"/>
    </source>
</evidence>
<sequence length="521" mass="58796">MCLGEVRRKRSAYLSAPTYRRLRARQRRNQRMLAAAEATNESGYTATLEALSQWSVSNPAIRRTELMVRARGMEEVAKAAGLSAWFVTLTAPSKYHPSSWKYGAPVWRGSLSRQARRQFVTRQWHRAISTFRAAGLAAFSVPREVRGSPNCSPRFTARDVQDYLCRLWARARAQFKKHGITPFGIRVTEPHHDGCPHWHLLLWVAKDRATKMLAILRAKALEEDGTEAGAAEHRMTVEEIDPRKGSAVGYISKYLAKNIDGHRMDTDDESGLSAEHGADRVAKWASNHRIRQFQAMGTPPVTVWRELRRADLFASENEIMLRALHRAADLGDFADFMRGWCAIGSGYKVTFEYEQEPCPESGEQVLPSNRFGEPVLRRAAVVVRERVMCGRRMVLGEVIERVQTKLHSWTIDWGRTKELAQDSQRQQVDVFQRSGAAASTWTCVNNCNQPEATTREVARLERQNADSAATWRRDLHLALAGGTWDRAGRWRSVPASGPAIVDSPGNSPPRTPPDRPRPSQH</sequence>
<evidence type="ECO:0000259" key="8">
    <source>
        <dbReference type="Pfam" id="PF05840"/>
    </source>
</evidence>
<protein>
    <recommendedName>
        <fullName evidence="8">Replication gene A protein-like domain-containing protein</fullName>
    </recommendedName>
</protein>
<dbReference type="Proteomes" id="UP001156836">
    <property type="component" value="Unassembled WGS sequence"/>
</dbReference>
<evidence type="ECO:0000256" key="2">
    <source>
        <dbReference type="ARBA" id="ARBA00009260"/>
    </source>
</evidence>
<feature type="region of interest" description="Disordered" evidence="7">
    <location>
        <begin position="488"/>
        <end position="521"/>
    </location>
</feature>
<evidence type="ECO:0000256" key="6">
    <source>
        <dbReference type="ARBA" id="ARBA00022801"/>
    </source>
</evidence>
<keyword evidence="3" id="KW-0235">DNA replication</keyword>
<evidence type="ECO:0000313" key="10">
    <source>
        <dbReference type="Proteomes" id="UP001156836"/>
    </source>
</evidence>
<comment type="similarity">
    <text evidence="2">Belongs to the phage GPA family.</text>
</comment>
<comment type="function">
    <text evidence="1">Possible endonuclease which induces a single-strand cut and initiates DNA replication.</text>
</comment>
<keyword evidence="10" id="KW-1185">Reference proteome</keyword>
<gene>
    <name evidence="9" type="ORF">GCM10007860_06220</name>
</gene>
<keyword evidence="4" id="KW-0540">Nuclease</keyword>
<keyword evidence="6" id="KW-0378">Hydrolase</keyword>